<evidence type="ECO:0000313" key="1">
    <source>
        <dbReference type="EMBL" id="WEG07566.1"/>
    </source>
</evidence>
<organism evidence="1 2">
    <name type="scientific">Microbacterium horticulturae</name>
    <dbReference type="NCBI Taxonomy" id="3028316"/>
    <lineage>
        <taxon>Bacteria</taxon>
        <taxon>Bacillati</taxon>
        <taxon>Actinomycetota</taxon>
        <taxon>Actinomycetes</taxon>
        <taxon>Micrococcales</taxon>
        <taxon>Microbacteriaceae</taxon>
        <taxon>Microbacterium</taxon>
    </lineage>
</organism>
<protein>
    <submittedName>
        <fullName evidence="1">Uncharacterized protein</fullName>
    </submittedName>
</protein>
<keyword evidence="2" id="KW-1185">Reference proteome</keyword>
<proteinExistence type="predicted"/>
<dbReference type="RefSeq" id="WP_275276904.1">
    <property type="nucleotide sequence ID" value="NZ_CP119108.1"/>
</dbReference>
<name>A0ABY8BTS8_9MICO</name>
<dbReference type="EMBL" id="CP119108">
    <property type="protein sequence ID" value="WEG07566.1"/>
    <property type="molecule type" value="Genomic_DNA"/>
</dbReference>
<accession>A0ABY8BTS8</accession>
<sequence length="97" mass="11199">MAALGELHANLGCRIRDDSGYVRLSDELTRDIAEWNALWDANFDPFDGWKSDAARERWRKDGADVVARLRAEVADFADFADVKYEPWPLGSREKERR</sequence>
<reference evidence="1 2" key="1">
    <citation type="submission" date="2023-03" db="EMBL/GenBank/DDBJ databases">
        <title>Genome sequence of Microbacterium sp. KACC 23027.</title>
        <authorList>
            <person name="Kim S."/>
            <person name="Heo J."/>
            <person name="Kwon S.-W."/>
        </authorList>
    </citation>
    <scope>NUCLEOTIDE SEQUENCE [LARGE SCALE GENOMIC DNA]</scope>
    <source>
        <strain evidence="1 2">KACC 23027</strain>
    </source>
</reference>
<gene>
    <name evidence="1" type="ORF">PU630_09865</name>
</gene>
<dbReference type="Proteomes" id="UP001214553">
    <property type="component" value="Chromosome"/>
</dbReference>
<evidence type="ECO:0000313" key="2">
    <source>
        <dbReference type="Proteomes" id="UP001214553"/>
    </source>
</evidence>